<name>A0A553HKQ2_9PEZI</name>
<organism evidence="1 2">
    <name type="scientific">Xylaria flabelliformis</name>
    <dbReference type="NCBI Taxonomy" id="2512241"/>
    <lineage>
        <taxon>Eukaryota</taxon>
        <taxon>Fungi</taxon>
        <taxon>Dikarya</taxon>
        <taxon>Ascomycota</taxon>
        <taxon>Pezizomycotina</taxon>
        <taxon>Sordariomycetes</taxon>
        <taxon>Xylariomycetidae</taxon>
        <taxon>Xylariales</taxon>
        <taxon>Xylariaceae</taxon>
        <taxon>Xylaria</taxon>
    </lineage>
</organism>
<dbReference type="EMBL" id="VFLP01000085">
    <property type="protein sequence ID" value="TRX88529.1"/>
    <property type="molecule type" value="Genomic_DNA"/>
</dbReference>
<dbReference type="Proteomes" id="UP000319160">
    <property type="component" value="Unassembled WGS sequence"/>
</dbReference>
<sequence length="341" mass="37537">MDLVNPSMSVPIQSIRISLPDQNEKKGQGTQTDAAKTFYLGVVYDFLGTIDGKDVPPYQFDRPAWKATGDLCGYGSVDYSSKSGTVSTALDDTYPLKSAFVPAAIQPGLRSVSMSLAGQLVKPPSSFKANKEFSLMNPIVVKNAVIYEYGTKIGAWFDEVRNTWELGMVNSNGYRSGLTLTWTVDSLSDKKGKVFTVQLARVKSNSTDTGNDFWYDGPDYPYKKTNLDPMEKGVSLTHSDRPAFVIDPDEVKTPLDISYSATFRTYLFYQDKIEGSVPVLLEYPRTWGLSFKATFTPSSGSKGPGTVKFIKTDLQPLGTLADAQLPTWEHRIVTDGLADAF</sequence>
<proteinExistence type="predicted"/>
<comment type="caution">
    <text evidence="1">The sequence shown here is derived from an EMBL/GenBank/DDBJ whole genome shotgun (WGS) entry which is preliminary data.</text>
</comment>
<accession>A0A553HKQ2</accession>
<reference evidence="2" key="1">
    <citation type="submission" date="2019-06" db="EMBL/GenBank/DDBJ databases">
        <title>Draft genome sequence of the griseofulvin-producing fungus Xylaria cubensis strain G536.</title>
        <authorList>
            <person name="Mead M.E."/>
            <person name="Raja H.A."/>
            <person name="Steenwyk J.L."/>
            <person name="Knowles S.L."/>
            <person name="Oberlies N.H."/>
            <person name="Rokas A."/>
        </authorList>
    </citation>
    <scope>NUCLEOTIDE SEQUENCE [LARGE SCALE GENOMIC DNA]</scope>
    <source>
        <strain evidence="2">G536</strain>
    </source>
</reference>
<dbReference type="OrthoDB" id="4637173at2759"/>
<keyword evidence="2" id="KW-1185">Reference proteome</keyword>
<protein>
    <submittedName>
        <fullName evidence="1">Uncharacterized protein</fullName>
    </submittedName>
</protein>
<gene>
    <name evidence="1" type="ORF">FHL15_010568</name>
</gene>
<dbReference type="AlphaFoldDB" id="A0A553HKQ2"/>
<evidence type="ECO:0000313" key="1">
    <source>
        <dbReference type="EMBL" id="TRX88529.1"/>
    </source>
</evidence>
<evidence type="ECO:0000313" key="2">
    <source>
        <dbReference type="Proteomes" id="UP000319160"/>
    </source>
</evidence>